<dbReference type="Pfam" id="PF18862">
    <property type="entry name" value="ApeA_NTD1"/>
    <property type="match status" value="1"/>
</dbReference>
<dbReference type="Proteomes" id="UP000198677">
    <property type="component" value="Unassembled WGS sequence"/>
</dbReference>
<reference evidence="3" key="1">
    <citation type="submission" date="2016-10" db="EMBL/GenBank/DDBJ databases">
        <authorList>
            <person name="Varghese N."/>
            <person name="Submissions S."/>
        </authorList>
    </citation>
    <scope>NUCLEOTIDE SEQUENCE [LARGE SCALE GENOMIC DNA]</scope>
    <source>
        <strain evidence="3">DSM 44675</strain>
    </source>
</reference>
<name>A0A1H7V426_9NOCA</name>
<accession>A0A1H7V426</accession>
<evidence type="ECO:0000313" key="2">
    <source>
        <dbReference type="EMBL" id="SEM03991.1"/>
    </source>
</evidence>
<evidence type="ECO:0000259" key="1">
    <source>
        <dbReference type="Pfam" id="PF18862"/>
    </source>
</evidence>
<dbReference type="InterPro" id="IPR041223">
    <property type="entry name" value="ApeA_NTD"/>
</dbReference>
<keyword evidence="3" id="KW-1185">Reference proteome</keyword>
<dbReference type="AlphaFoldDB" id="A0A1H7V426"/>
<evidence type="ECO:0000313" key="3">
    <source>
        <dbReference type="Proteomes" id="UP000198677"/>
    </source>
</evidence>
<proteinExistence type="predicted"/>
<sequence length="409" mass="45131">MESLETPGQFWSSEDNSKRIDGALTWEPGSPARLTLKSRVIDEAAAPFTVTPETGGLQITRSGDPARIVADGVPRLILGDTDLGPVTCVDSYLQHPPMNLFDFTTPPLQQVWDPYTLIIGAHLTEGHATQLDAVKLVLDSPVWWSHLPDRASASDDAGEIVCERVGGETWLEFRPSSTMSIRSADRAVRSVVTLAKLALDAELTPTRVQIRNAGQSDWLEVKTDRTDPCTTSAPNPRNLLSPDALTLERVARWLAIEQTMDGLAAAVADPVEKQAIQVHALIACSLVEGIHKRIVGSKRDYVGRAGDLHAMAQRIASDITDPVAEWARLVKTARNDLAHHNTGRTFDAQFLNWMIAESSVIWVLRLCLLGHTGFTDEEVRTALADHQRYAFYRENLRMHVKERDAITSP</sequence>
<dbReference type="RefSeq" id="WP_143069489.1">
    <property type="nucleotide sequence ID" value="NZ_FOAW01000020.1"/>
</dbReference>
<organism evidence="2 3">
    <name type="scientific">Rhodococcus maanshanensis</name>
    <dbReference type="NCBI Taxonomy" id="183556"/>
    <lineage>
        <taxon>Bacteria</taxon>
        <taxon>Bacillati</taxon>
        <taxon>Actinomycetota</taxon>
        <taxon>Actinomycetes</taxon>
        <taxon>Mycobacteriales</taxon>
        <taxon>Nocardiaceae</taxon>
        <taxon>Rhodococcus</taxon>
    </lineage>
</organism>
<dbReference type="OrthoDB" id="4714648at2"/>
<dbReference type="EMBL" id="FOAW01000020">
    <property type="protein sequence ID" value="SEM03991.1"/>
    <property type="molecule type" value="Genomic_DNA"/>
</dbReference>
<gene>
    <name evidence="2" type="ORF">SAMN05444583_12083</name>
</gene>
<protein>
    <recommendedName>
        <fullName evidence="1">ApeA N-terminal domain-containing protein</fullName>
    </recommendedName>
</protein>
<feature type="domain" description="ApeA N-terminal" evidence="1">
    <location>
        <begin position="8"/>
        <end position="149"/>
    </location>
</feature>